<evidence type="ECO:0000313" key="15">
    <source>
        <dbReference type="Proteomes" id="UP000800038"/>
    </source>
</evidence>
<comment type="similarity">
    <text evidence="4">Belongs to the cytochrome P450 family.</text>
</comment>
<feature type="binding site" description="axial binding residue" evidence="13">
    <location>
        <position position="451"/>
    </location>
    <ligand>
        <name>heme</name>
        <dbReference type="ChEBI" id="CHEBI:30413"/>
    </ligand>
    <ligandPart>
        <name>Fe</name>
        <dbReference type="ChEBI" id="CHEBI:18248"/>
    </ligandPart>
</feature>
<evidence type="ECO:0000313" key="14">
    <source>
        <dbReference type="EMBL" id="KAF1936822.1"/>
    </source>
</evidence>
<comment type="pathway">
    <text evidence="3">Mycotoxin biosynthesis.</text>
</comment>
<dbReference type="InterPro" id="IPR002403">
    <property type="entry name" value="Cyt_P450_E_grp-IV"/>
</dbReference>
<keyword evidence="11" id="KW-0503">Monooxygenase</keyword>
<dbReference type="Pfam" id="PF00067">
    <property type="entry name" value="p450"/>
    <property type="match status" value="1"/>
</dbReference>
<dbReference type="PRINTS" id="PR00465">
    <property type="entry name" value="EP450IV"/>
</dbReference>
<dbReference type="Gene3D" id="1.10.630.10">
    <property type="entry name" value="Cytochrome P450"/>
    <property type="match status" value="1"/>
</dbReference>
<evidence type="ECO:0000256" key="10">
    <source>
        <dbReference type="ARBA" id="ARBA00023004"/>
    </source>
</evidence>
<dbReference type="InterPro" id="IPR036396">
    <property type="entry name" value="Cyt_P450_sf"/>
</dbReference>
<evidence type="ECO:0000256" key="8">
    <source>
        <dbReference type="ARBA" id="ARBA00022989"/>
    </source>
</evidence>
<dbReference type="GO" id="GO:0005506">
    <property type="term" value="F:iron ion binding"/>
    <property type="evidence" value="ECO:0007669"/>
    <property type="project" value="InterPro"/>
</dbReference>
<dbReference type="GO" id="GO:0004497">
    <property type="term" value="F:monooxygenase activity"/>
    <property type="evidence" value="ECO:0007669"/>
    <property type="project" value="UniProtKB-KW"/>
</dbReference>
<evidence type="ECO:0000256" key="4">
    <source>
        <dbReference type="ARBA" id="ARBA00010617"/>
    </source>
</evidence>
<dbReference type="GO" id="GO:0016020">
    <property type="term" value="C:membrane"/>
    <property type="evidence" value="ECO:0007669"/>
    <property type="project" value="UniProtKB-SubCell"/>
</dbReference>
<keyword evidence="9" id="KW-0560">Oxidoreductase</keyword>
<evidence type="ECO:0000256" key="13">
    <source>
        <dbReference type="PIRSR" id="PIRSR602403-1"/>
    </source>
</evidence>
<keyword evidence="7 13" id="KW-0479">Metal-binding</keyword>
<organism evidence="14 15">
    <name type="scientific">Clathrospora elynae</name>
    <dbReference type="NCBI Taxonomy" id="706981"/>
    <lineage>
        <taxon>Eukaryota</taxon>
        <taxon>Fungi</taxon>
        <taxon>Dikarya</taxon>
        <taxon>Ascomycota</taxon>
        <taxon>Pezizomycotina</taxon>
        <taxon>Dothideomycetes</taxon>
        <taxon>Pleosporomycetidae</taxon>
        <taxon>Pleosporales</taxon>
        <taxon>Diademaceae</taxon>
        <taxon>Clathrospora</taxon>
    </lineage>
</organism>
<keyword evidence="5 13" id="KW-0349">Heme</keyword>
<evidence type="ECO:0000256" key="7">
    <source>
        <dbReference type="ARBA" id="ARBA00022723"/>
    </source>
</evidence>
<dbReference type="GO" id="GO:0020037">
    <property type="term" value="F:heme binding"/>
    <property type="evidence" value="ECO:0007669"/>
    <property type="project" value="InterPro"/>
</dbReference>
<dbReference type="OrthoDB" id="1844152at2759"/>
<evidence type="ECO:0000256" key="12">
    <source>
        <dbReference type="ARBA" id="ARBA00023136"/>
    </source>
</evidence>
<dbReference type="InterPro" id="IPR001128">
    <property type="entry name" value="Cyt_P450"/>
</dbReference>
<evidence type="ECO:0000256" key="1">
    <source>
        <dbReference type="ARBA" id="ARBA00001971"/>
    </source>
</evidence>
<reference evidence="14" key="1">
    <citation type="journal article" date="2020" name="Stud. Mycol.">
        <title>101 Dothideomycetes genomes: a test case for predicting lifestyles and emergence of pathogens.</title>
        <authorList>
            <person name="Haridas S."/>
            <person name="Albert R."/>
            <person name="Binder M."/>
            <person name="Bloem J."/>
            <person name="Labutti K."/>
            <person name="Salamov A."/>
            <person name="Andreopoulos B."/>
            <person name="Baker S."/>
            <person name="Barry K."/>
            <person name="Bills G."/>
            <person name="Bluhm B."/>
            <person name="Cannon C."/>
            <person name="Castanera R."/>
            <person name="Culley D."/>
            <person name="Daum C."/>
            <person name="Ezra D."/>
            <person name="Gonzalez J."/>
            <person name="Henrissat B."/>
            <person name="Kuo A."/>
            <person name="Liang C."/>
            <person name="Lipzen A."/>
            <person name="Lutzoni F."/>
            <person name="Magnuson J."/>
            <person name="Mondo S."/>
            <person name="Nolan M."/>
            <person name="Ohm R."/>
            <person name="Pangilinan J."/>
            <person name="Park H.-J."/>
            <person name="Ramirez L."/>
            <person name="Alfaro M."/>
            <person name="Sun H."/>
            <person name="Tritt A."/>
            <person name="Yoshinaga Y."/>
            <person name="Zwiers L.-H."/>
            <person name="Turgeon B."/>
            <person name="Goodwin S."/>
            <person name="Spatafora J."/>
            <person name="Crous P."/>
            <person name="Grigoriev I."/>
        </authorList>
    </citation>
    <scope>NUCLEOTIDE SEQUENCE</scope>
    <source>
        <strain evidence="14">CBS 161.51</strain>
    </source>
</reference>
<protein>
    <submittedName>
        <fullName evidence="14">Cytochrome P450</fullName>
    </submittedName>
</protein>
<sequence>MTSILVYITYAIVVICAGTMGSTKVFQRLQECLLWIRQVVCSFNYLFNGADVIESGYVKAKGKPFIIDTPGRKHHMISIKSLMNELNKVPVDVFSLHGVAKDFLQPKDTMHGFEWSNIRGVEGTGFVRALRHILTSKLPDIYPTLCSHISHELRTELLNHETSPGSYQISLYDTAKSLVAKTNCLVFFGPRLASDQAFLAAAATFPHESALAAEIIRFMPSAFSRWVARKATKNYRAATSFRAQLYDEVSQRMAHFRNGTSKHAGSSCNDGLQWLVETSLANQEWDVDRMVGEVMGIWYGSVHTLSIAVTYALSDLYTRPEYIDDLRRELASTPLATLHAKPEDLPCLDAFLKESARLSAFESTSVRRQALKPYVFQSGLRVDTGDWVCVPTRSVMRDPDRFPEPMKFDPYRHRSTASADDTGASTRQRYFVDSNKEGDGTLIWGLSRISCPGRFYAALVMKLVVATFVEDYECELPQPCAKRSYQWRSSIIPRRNVFLHVRDRSNLSSTSSI</sequence>
<dbReference type="Proteomes" id="UP000800038">
    <property type="component" value="Unassembled WGS sequence"/>
</dbReference>
<dbReference type="GO" id="GO:0016705">
    <property type="term" value="F:oxidoreductase activity, acting on paired donors, with incorporation or reduction of molecular oxygen"/>
    <property type="evidence" value="ECO:0007669"/>
    <property type="project" value="InterPro"/>
</dbReference>
<dbReference type="PANTHER" id="PTHR46206:SF5">
    <property type="entry name" value="P450, PUTATIVE (EUROFUNG)-RELATED"/>
    <property type="match status" value="1"/>
</dbReference>
<keyword evidence="12" id="KW-0472">Membrane</keyword>
<dbReference type="CDD" id="cd11041">
    <property type="entry name" value="CYP503A1-like"/>
    <property type="match status" value="1"/>
</dbReference>
<accession>A0A6A5S9W3</accession>
<keyword evidence="10 13" id="KW-0408">Iron</keyword>
<keyword evidence="15" id="KW-1185">Reference proteome</keyword>
<evidence type="ECO:0000256" key="2">
    <source>
        <dbReference type="ARBA" id="ARBA00004370"/>
    </source>
</evidence>
<keyword evidence="6" id="KW-0812">Transmembrane</keyword>
<dbReference type="EMBL" id="ML976168">
    <property type="protein sequence ID" value="KAF1936822.1"/>
    <property type="molecule type" value="Genomic_DNA"/>
</dbReference>
<evidence type="ECO:0000256" key="9">
    <source>
        <dbReference type="ARBA" id="ARBA00023002"/>
    </source>
</evidence>
<evidence type="ECO:0000256" key="6">
    <source>
        <dbReference type="ARBA" id="ARBA00022692"/>
    </source>
</evidence>
<comment type="subcellular location">
    <subcellularLocation>
        <location evidence="2">Membrane</location>
    </subcellularLocation>
</comment>
<keyword evidence="8" id="KW-1133">Transmembrane helix</keyword>
<comment type="cofactor">
    <cofactor evidence="1 13">
        <name>heme</name>
        <dbReference type="ChEBI" id="CHEBI:30413"/>
    </cofactor>
</comment>
<gene>
    <name evidence="14" type="ORF">EJ02DRAFT_413385</name>
</gene>
<name>A0A6A5S9W3_9PLEO</name>
<dbReference type="PANTHER" id="PTHR46206">
    <property type="entry name" value="CYTOCHROME P450"/>
    <property type="match status" value="1"/>
</dbReference>
<evidence type="ECO:0000256" key="5">
    <source>
        <dbReference type="ARBA" id="ARBA00022617"/>
    </source>
</evidence>
<dbReference type="SUPFAM" id="SSF48264">
    <property type="entry name" value="Cytochrome P450"/>
    <property type="match status" value="1"/>
</dbReference>
<dbReference type="AlphaFoldDB" id="A0A6A5S9W3"/>
<evidence type="ECO:0000256" key="11">
    <source>
        <dbReference type="ARBA" id="ARBA00023033"/>
    </source>
</evidence>
<proteinExistence type="inferred from homology"/>
<evidence type="ECO:0000256" key="3">
    <source>
        <dbReference type="ARBA" id="ARBA00004685"/>
    </source>
</evidence>